<dbReference type="RefSeq" id="WP_070178522.1">
    <property type="nucleotide sequence ID" value="NZ_BMJR01000013.1"/>
</dbReference>
<dbReference type="AlphaFoldDB" id="A0A1E8F8N2"/>
<evidence type="ECO:0000313" key="3">
    <source>
        <dbReference type="EMBL" id="OFI32277.1"/>
    </source>
</evidence>
<reference evidence="3 4" key="1">
    <citation type="submission" date="2016-09" db="EMBL/GenBank/DDBJ databases">
        <title>Alteromonas lipolytica, a new species isolated from sea water.</title>
        <authorList>
            <person name="Wu Y.-H."/>
            <person name="Cheng H."/>
            <person name="Xu X.-W."/>
        </authorList>
    </citation>
    <scope>NUCLEOTIDE SEQUENCE [LARGE SCALE GENOMIC DNA]</scope>
    <source>
        <strain evidence="3 4">JW12</strain>
    </source>
</reference>
<dbReference type="STRING" id="1856405.BFC17_07445"/>
<dbReference type="OrthoDB" id="9771237at2"/>
<dbReference type="InterPro" id="IPR012373">
    <property type="entry name" value="Ferrdict_sens_TM"/>
</dbReference>
<evidence type="ECO:0000313" key="4">
    <source>
        <dbReference type="Proteomes" id="UP000176037"/>
    </source>
</evidence>
<dbReference type="Gene3D" id="2.60.120.1440">
    <property type="match status" value="1"/>
</dbReference>
<evidence type="ECO:0000259" key="1">
    <source>
        <dbReference type="Pfam" id="PF04773"/>
    </source>
</evidence>
<keyword evidence="4" id="KW-1185">Reference proteome</keyword>
<comment type="caution">
    <text evidence="3">The sequence shown here is derived from an EMBL/GenBank/DDBJ whole genome shotgun (WGS) entry which is preliminary data.</text>
</comment>
<feature type="domain" description="FecR N-terminal" evidence="2">
    <location>
        <begin position="28"/>
        <end position="65"/>
    </location>
</feature>
<dbReference type="Pfam" id="PF04773">
    <property type="entry name" value="FecR"/>
    <property type="match status" value="1"/>
</dbReference>
<feature type="domain" description="FecR protein" evidence="1">
    <location>
        <begin position="149"/>
        <end position="237"/>
    </location>
</feature>
<dbReference type="Pfam" id="PF16220">
    <property type="entry name" value="DUF4880"/>
    <property type="match status" value="1"/>
</dbReference>
<dbReference type="GO" id="GO:0016989">
    <property type="term" value="F:sigma factor antagonist activity"/>
    <property type="evidence" value="ECO:0007669"/>
    <property type="project" value="TreeGrafter"/>
</dbReference>
<accession>A0A1E8F8N2</accession>
<dbReference type="InterPro" id="IPR006860">
    <property type="entry name" value="FecR"/>
</dbReference>
<sequence>MSPFSTNSILLIMASLTHTTMTESQRLEQAADWLDRIDEFNEQDKQAFACWLNDNDNREAFNRMAKALGQPEIQMAARQLHQQEIQAQTNVVSLRKSVWLKATLATAATLAMFAILPSLTDSLNNSSPVAQPVPTQAASWHNQQAHFGTAIGENRSANLVDGSIVYLNGDSTLEVNHNEALREVSLTSGQAYFDVAHEPQRPFIVELGNASVRVVGTAFDIDRLADKTEIRVYEGIVSVRAGKTLMLHKGEGAVLQAGHWQRTFKLDDAALPQWRTGWLEVNNQALMELVMRLNRHIRKPIRINGDATLPVSGRFNLKAPEQALQLLNAMDDLTLTEMDDYYQLSVTL</sequence>
<protein>
    <submittedName>
        <fullName evidence="3">Uncharacterized protein</fullName>
    </submittedName>
</protein>
<gene>
    <name evidence="3" type="ORF">BFC17_07445</name>
</gene>
<dbReference type="EMBL" id="MJIC01000020">
    <property type="protein sequence ID" value="OFI32277.1"/>
    <property type="molecule type" value="Genomic_DNA"/>
</dbReference>
<dbReference type="InterPro" id="IPR032623">
    <property type="entry name" value="FecR_N"/>
</dbReference>
<dbReference type="Proteomes" id="UP000176037">
    <property type="component" value="Unassembled WGS sequence"/>
</dbReference>
<name>A0A1E8F8N2_9ALTE</name>
<organism evidence="3 4">
    <name type="scientific">Alteromonas lipolytica</name>
    <dbReference type="NCBI Taxonomy" id="1856405"/>
    <lineage>
        <taxon>Bacteria</taxon>
        <taxon>Pseudomonadati</taxon>
        <taxon>Pseudomonadota</taxon>
        <taxon>Gammaproteobacteria</taxon>
        <taxon>Alteromonadales</taxon>
        <taxon>Alteromonadaceae</taxon>
        <taxon>Alteromonas/Salinimonas group</taxon>
        <taxon>Alteromonas</taxon>
    </lineage>
</organism>
<evidence type="ECO:0000259" key="2">
    <source>
        <dbReference type="Pfam" id="PF16220"/>
    </source>
</evidence>
<dbReference type="PANTHER" id="PTHR30273:SF2">
    <property type="entry name" value="PROTEIN FECR"/>
    <property type="match status" value="1"/>
</dbReference>
<dbReference type="PIRSF" id="PIRSF018266">
    <property type="entry name" value="FecR"/>
    <property type="match status" value="1"/>
</dbReference>
<proteinExistence type="predicted"/>
<dbReference type="PANTHER" id="PTHR30273">
    <property type="entry name" value="PERIPLASMIC SIGNAL SENSOR AND SIGMA FACTOR ACTIVATOR FECR-RELATED"/>
    <property type="match status" value="1"/>
</dbReference>